<evidence type="ECO:0000256" key="6">
    <source>
        <dbReference type="ARBA" id="ARBA00023004"/>
    </source>
</evidence>
<dbReference type="SMART" id="SM00558">
    <property type="entry name" value="JmjC"/>
    <property type="match status" value="1"/>
</dbReference>
<evidence type="ECO:0000256" key="5">
    <source>
        <dbReference type="ARBA" id="ARBA00023002"/>
    </source>
</evidence>
<feature type="compositionally biased region" description="Low complexity" evidence="11">
    <location>
        <begin position="1"/>
        <end position="20"/>
    </location>
</feature>
<sequence length="337" mass="38366">MSAKNSNSNSAKNSTNDTTSMISEASTLNNRKSPRITTPIDYKALHECAIPRNTDMIQKMEAESYLKDIIVSIENGIGLTKSKMLHMLRSDNYFLPLFIQNKEGLGMIVPDSTLSVQEISDKIGPNNLVSVIDGESNEDAGQWSLQKWAKYYHSQDKKHIYNVISLEISRTDLGNSIKRPTIVEKSDLITNCWPKRKQKVVYYHVLSGEKVFYLIPPTSKNLRAYEQWCSSEEQFLLVFNQFVNGQVGRVVLKSGNTLIIPGGWIHAVSTLKDTIVIGGNFLMLETMGIHINVYKMESRMNVSETYRLPYFLSICEWITLNIEKNLKSIKNSKKKRK</sequence>
<comment type="cofactor">
    <cofactor evidence="1">
        <name>Fe(2+)</name>
        <dbReference type="ChEBI" id="CHEBI:29033"/>
    </cofactor>
</comment>
<comment type="caution">
    <text evidence="13">The sequence shown here is derived from an EMBL/GenBank/DDBJ whole genome shotgun (WGS) entry which is preliminary data.</text>
</comment>
<proteinExistence type="inferred from homology"/>
<dbReference type="SUPFAM" id="SSF51197">
    <property type="entry name" value="Clavaminate synthase-like"/>
    <property type="match status" value="1"/>
</dbReference>
<dbReference type="EC" id="1.14.11.27" evidence="3"/>
<evidence type="ECO:0000259" key="12">
    <source>
        <dbReference type="PROSITE" id="PS51184"/>
    </source>
</evidence>
<dbReference type="PANTHER" id="PTHR23123">
    <property type="entry name" value="PHD/F-BOX CONTAINING PROTEIN"/>
    <property type="match status" value="1"/>
</dbReference>
<dbReference type="PROSITE" id="PS51184">
    <property type="entry name" value="JMJC"/>
    <property type="match status" value="1"/>
</dbReference>
<feature type="compositionally biased region" description="Polar residues" evidence="11">
    <location>
        <begin position="21"/>
        <end position="31"/>
    </location>
</feature>
<dbReference type="InterPro" id="IPR003347">
    <property type="entry name" value="JmjC_dom"/>
</dbReference>
<keyword evidence="4" id="KW-0479">Metal-binding</keyword>
<evidence type="ECO:0000256" key="4">
    <source>
        <dbReference type="ARBA" id="ARBA00022723"/>
    </source>
</evidence>
<dbReference type="AlphaFoldDB" id="A0A2T9YJ55"/>
<comment type="similarity">
    <text evidence="2">Belongs to the JHDM1 histone demethylase family.</text>
</comment>
<evidence type="ECO:0000313" key="14">
    <source>
        <dbReference type="Proteomes" id="UP000245383"/>
    </source>
</evidence>
<feature type="region of interest" description="Disordered" evidence="11">
    <location>
        <begin position="1"/>
        <end position="34"/>
    </location>
</feature>
<comment type="catalytic activity">
    <reaction evidence="10">
        <text>N(6),N(6)-dimethyl-L-lysyl(36)-[histone H3] + 2 2-oxoglutarate + 2 O2 = L-lysyl(36)-[histone H3] + 2 formaldehyde + 2 succinate + 2 CO2</text>
        <dbReference type="Rhea" id="RHEA:42032"/>
        <dbReference type="Rhea" id="RHEA-COMP:9785"/>
        <dbReference type="Rhea" id="RHEA-COMP:9787"/>
        <dbReference type="ChEBI" id="CHEBI:15379"/>
        <dbReference type="ChEBI" id="CHEBI:16526"/>
        <dbReference type="ChEBI" id="CHEBI:16810"/>
        <dbReference type="ChEBI" id="CHEBI:16842"/>
        <dbReference type="ChEBI" id="CHEBI:29969"/>
        <dbReference type="ChEBI" id="CHEBI:30031"/>
        <dbReference type="ChEBI" id="CHEBI:61976"/>
        <dbReference type="EC" id="1.14.11.27"/>
    </reaction>
</comment>
<evidence type="ECO:0000256" key="1">
    <source>
        <dbReference type="ARBA" id="ARBA00001954"/>
    </source>
</evidence>
<keyword evidence="8" id="KW-0804">Transcription</keyword>
<reference evidence="13 14" key="1">
    <citation type="journal article" date="2018" name="MBio">
        <title>Comparative Genomics Reveals the Core Gene Toolbox for the Fungus-Insect Symbiosis.</title>
        <authorList>
            <person name="Wang Y."/>
            <person name="Stata M."/>
            <person name="Wang W."/>
            <person name="Stajich J.E."/>
            <person name="White M.M."/>
            <person name="Moncalvo J.M."/>
        </authorList>
    </citation>
    <scope>NUCLEOTIDE SEQUENCE [LARGE SCALE GENOMIC DNA]</scope>
    <source>
        <strain evidence="13 14">SWE-8-4</strain>
    </source>
</reference>
<evidence type="ECO:0000256" key="11">
    <source>
        <dbReference type="SAM" id="MobiDB-lite"/>
    </source>
</evidence>
<dbReference type="GO" id="GO:0046872">
    <property type="term" value="F:metal ion binding"/>
    <property type="evidence" value="ECO:0007669"/>
    <property type="project" value="UniProtKB-KW"/>
</dbReference>
<evidence type="ECO:0000313" key="13">
    <source>
        <dbReference type="EMBL" id="PVU92361.1"/>
    </source>
</evidence>
<name>A0A2T9YJ55_9FUNG</name>
<protein>
    <recommendedName>
        <fullName evidence="3">[histone H3]-dimethyl-L-lysine(36) demethylase</fullName>
        <ecNumber evidence="3">1.14.11.27</ecNumber>
    </recommendedName>
    <alternativeName>
        <fullName evidence="9">[Histone-H3]-lysine-36 demethylase 1</fullName>
    </alternativeName>
</protein>
<feature type="domain" description="JmjC" evidence="12">
    <location>
        <begin position="155"/>
        <end position="298"/>
    </location>
</feature>
<dbReference type="STRING" id="133385.A0A2T9YJ55"/>
<evidence type="ECO:0000256" key="3">
    <source>
        <dbReference type="ARBA" id="ARBA00013246"/>
    </source>
</evidence>
<dbReference type="Gene3D" id="2.60.120.650">
    <property type="entry name" value="Cupin"/>
    <property type="match status" value="2"/>
</dbReference>
<evidence type="ECO:0000256" key="9">
    <source>
        <dbReference type="ARBA" id="ARBA00031083"/>
    </source>
</evidence>
<keyword evidence="14" id="KW-1185">Reference proteome</keyword>
<accession>A0A2T9YJ55</accession>
<gene>
    <name evidence="13" type="ORF">BB561_003877</name>
</gene>
<organism evidence="13 14">
    <name type="scientific">Smittium simulii</name>
    <dbReference type="NCBI Taxonomy" id="133385"/>
    <lineage>
        <taxon>Eukaryota</taxon>
        <taxon>Fungi</taxon>
        <taxon>Fungi incertae sedis</taxon>
        <taxon>Zoopagomycota</taxon>
        <taxon>Kickxellomycotina</taxon>
        <taxon>Harpellomycetes</taxon>
        <taxon>Harpellales</taxon>
        <taxon>Legeriomycetaceae</taxon>
        <taxon>Smittium</taxon>
    </lineage>
</organism>
<dbReference type="GO" id="GO:0140680">
    <property type="term" value="F:histone H3K36me/H3K36me2 demethylase activity"/>
    <property type="evidence" value="ECO:0007669"/>
    <property type="project" value="UniProtKB-EC"/>
</dbReference>
<evidence type="ECO:0000256" key="2">
    <source>
        <dbReference type="ARBA" id="ARBA00008037"/>
    </source>
</evidence>
<evidence type="ECO:0000256" key="8">
    <source>
        <dbReference type="ARBA" id="ARBA00023163"/>
    </source>
</evidence>
<evidence type="ECO:0000256" key="7">
    <source>
        <dbReference type="ARBA" id="ARBA00023015"/>
    </source>
</evidence>
<keyword evidence="6" id="KW-0408">Iron</keyword>
<dbReference type="EMBL" id="MBFR01000164">
    <property type="protein sequence ID" value="PVU92361.1"/>
    <property type="molecule type" value="Genomic_DNA"/>
</dbReference>
<dbReference type="OrthoDB" id="5876800at2759"/>
<dbReference type="InterPro" id="IPR050690">
    <property type="entry name" value="JHDM1_Histone_Demethylase"/>
</dbReference>
<keyword evidence="5" id="KW-0560">Oxidoreductase</keyword>
<evidence type="ECO:0000256" key="10">
    <source>
        <dbReference type="ARBA" id="ARBA00047915"/>
    </source>
</evidence>
<keyword evidence="7" id="KW-0805">Transcription regulation</keyword>
<dbReference type="Proteomes" id="UP000245383">
    <property type="component" value="Unassembled WGS sequence"/>
</dbReference>